<dbReference type="AlphaFoldDB" id="A0A7W9AHX9"/>
<keyword evidence="1" id="KW-0812">Transmembrane</keyword>
<protein>
    <submittedName>
        <fullName evidence="2">Uncharacterized membrane protein (UPF0136 family)</fullName>
    </submittedName>
</protein>
<comment type="caution">
    <text evidence="2">The sequence shown here is derived from an EMBL/GenBank/DDBJ whole genome shotgun (WGS) entry which is preliminary data.</text>
</comment>
<sequence>MSQNPGPKSPMAGGIAIAILSVAGVIIGSMQGQPSLGLVGGFAAGTVVALAVWLLDRTRR</sequence>
<reference evidence="2 3" key="1">
    <citation type="submission" date="2020-08" db="EMBL/GenBank/DDBJ databases">
        <title>Genomic Encyclopedia of Type Strains, Phase IV (KMG-IV): sequencing the most valuable type-strain genomes for metagenomic binning, comparative biology and taxonomic classification.</title>
        <authorList>
            <person name="Goeker M."/>
        </authorList>
    </citation>
    <scope>NUCLEOTIDE SEQUENCE [LARGE SCALE GENOMIC DNA]</scope>
    <source>
        <strain evidence="2 3">DSM 25079</strain>
    </source>
</reference>
<keyword evidence="1" id="KW-1133">Transmembrane helix</keyword>
<evidence type="ECO:0000313" key="3">
    <source>
        <dbReference type="Proteomes" id="UP000549617"/>
    </source>
</evidence>
<proteinExistence type="predicted"/>
<accession>A0A7W9AHX9</accession>
<keyword evidence="1" id="KW-0472">Membrane</keyword>
<gene>
    <name evidence="2" type="ORF">FHS49_002036</name>
</gene>
<dbReference type="EMBL" id="JACIJC010000003">
    <property type="protein sequence ID" value="MBB5686020.1"/>
    <property type="molecule type" value="Genomic_DNA"/>
</dbReference>
<dbReference type="Proteomes" id="UP000549617">
    <property type="component" value="Unassembled WGS sequence"/>
</dbReference>
<evidence type="ECO:0000256" key="1">
    <source>
        <dbReference type="SAM" id="Phobius"/>
    </source>
</evidence>
<name>A0A7W9AHX9_9SPHN</name>
<feature type="transmembrane region" description="Helical" evidence="1">
    <location>
        <begin position="12"/>
        <end position="30"/>
    </location>
</feature>
<evidence type="ECO:0000313" key="2">
    <source>
        <dbReference type="EMBL" id="MBB5686020.1"/>
    </source>
</evidence>
<feature type="transmembrane region" description="Helical" evidence="1">
    <location>
        <begin position="36"/>
        <end position="55"/>
    </location>
</feature>
<organism evidence="2 3">
    <name type="scientific">Sphingobium boeckii</name>
    <dbReference type="NCBI Taxonomy" id="1082345"/>
    <lineage>
        <taxon>Bacteria</taxon>
        <taxon>Pseudomonadati</taxon>
        <taxon>Pseudomonadota</taxon>
        <taxon>Alphaproteobacteria</taxon>
        <taxon>Sphingomonadales</taxon>
        <taxon>Sphingomonadaceae</taxon>
        <taxon>Sphingobium</taxon>
    </lineage>
</organism>
<keyword evidence="3" id="KW-1185">Reference proteome</keyword>
<dbReference type="RefSeq" id="WP_184018658.1">
    <property type="nucleotide sequence ID" value="NZ_JACIJC010000003.1"/>
</dbReference>